<protein>
    <submittedName>
        <fullName evidence="4">DUF933 domain-containing protein</fullName>
    </submittedName>
</protein>
<dbReference type="AlphaFoldDB" id="A0A6M1RL75"/>
<dbReference type="PANTHER" id="PTHR23305">
    <property type="entry name" value="OBG GTPASE FAMILY"/>
    <property type="match status" value="1"/>
</dbReference>
<evidence type="ECO:0000313" key="4">
    <source>
        <dbReference type="EMBL" id="NGO38247.1"/>
    </source>
</evidence>
<organism evidence="4 5">
    <name type="scientific">Limisphaera ngatamarikiensis</name>
    <dbReference type="NCBI Taxonomy" id="1324935"/>
    <lineage>
        <taxon>Bacteria</taxon>
        <taxon>Pseudomonadati</taxon>
        <taxon>Verrucomicrobiota</taxon>
        <taxon>Verrucomicrobiia</taxon>
        <taxon>Limisphaerales</taxon>
        <taxon>Limisphaeraceae</taxon>
        <taxon>Limisphaera</taxon>
    </lineage>
</organism>
<evidence type="ECO:0000256" key="2">
    <source>
        <dbReference type="ARBA" id="ARBA00022840"/>
    </source>
</evidence>
<sequence length="238" mass="26749">MRSFMKMCALGIPGLAVGRHNVKDPRLDEVDRLVEAKKKTYVQVDVVGEEELNTVEAFAVAPERRPDLLLQDLEFVETRLGRGPGEVERRALLKLRAVLEQDRTAAEAELTPEEREALSVHSGLLTLRPVVVATEEELERPERLVVRTYAAAGYISFLTVGGKENRAWKIRKGATAWEAAGVIHSDIQRGFIRAEVISFEDLVAHGGETGAKRAGKLRLETRDYVVQDYDVMHFRFNK</sequence>
<keyword evidence="1" id="KW-0547">Nucleotide-binding</keyword>
<dbReference type="GO" id="GO:0005524">
    <property type="term" value="F:ATP binding"/>
    <property type="evidence" value="ECO:0007669"/>
    <property type="project" value="UniProtKB-KW"/>
</dbReference>
<dbReference type="CDD" id="cd04867">
    <property type="entry name" value="TGS_YchF_OLA1"/>
    <property type="match status" value="1"/>
</dbReference>
<dbReference type="InterPro" id="IPR012676">
    <property type="entry name" value="TGS-like"/>
</dbReference>
<keyword evidence="5" id="KW-1185">Reference proteome</keyword>
<comment type="caution">
    <text evidence="4">The sequence shown here is derived from an EMBL/GenBank/DDBJ whole genome shotgun (WGS) entry which is preliminary data.</text>
</comment>
<reference evidence="4 5" key="1">
    <citation type="submission" date="2020-02" db="EMBL/GenBank/DDBJ databases">
        <title>Draft genome sequence of Limisphaera ngatamarikiensis NGM72.4T, a thermophilic Verrucomicrobia grouped in subdivision 3.</title>
        <authorList>
            <person name="Carere C.R."/>
            <person name="Steen J."/>
            <person name="Hugenholtz P."/>
            <person name="Stott M.B."/>
        </authorList>
    </citation>
    <scope>NUCLEOTIDE SEQUENCE [LARGE SCALE GENOMIC DNA]</scope>
    <source>
        <strain evidence="4 5">NGM72.4</strain>
    </source>
</reference>
<name>A0A6M1RL75_9BACT</name>
<keyword evidence="2" id="KW-0067">ATP-binding</keyword>
<evidence type="ECO:0000256" key="1">
    <source>
        <dbReference type="ARBA" id="ARBA00022741"/>
    </source>
</evidence>
<dbReference type="GO" id="GO:0005737">
    <property type="term" value="C:cytoplasm"/>
    <property type="evidence" value="ECO:0007669"/>
    <property type="project" value="TreeGrafter"/>
</dbReference>
<accession>A0A6M1RL75</accession>
<dbReference type="InterPro" id="IPR013029">
    <property type="entry name" value="YchF_C"/>
</dbReference>
<proteinExistence type="predicted"/>
<dbReference type="Proteomes" id="UP000477311">
    <property type="component" value="Unassembled WGS sequence"/>
</dbReference>
<evidence type="ECO:0000313" key="5">
    <source>
        <dbReference type="Proteomes" id="UP000477311"/>
    </source>
</evidence>
<dbReference type="EMBL" id="JAAKYA010000012">
    <property type="protein sequence ID" value="NGO38247.1"/>
    <property type="molecule type" value="Genomic_DNA"/>
</dbReference>
<dbReference type="InterPro" id="IPR012675">
    <property type="entry name" value="Beta-grasp_dom_sf"/>
</dbReference>
<gene>
    <name evidence="4" type="ORF">G4L39_02400</name>
</gene>
<feature type="domain" description="YchF C-terminal" evidence="3">
    <location>
        <begin position="155"/>
        <end position="237"/>
    </location>
</feature>
<dbReference type="FunFam" id="3.10.20.30:FF:000001">
    <property type="entry name" value="Ribosome-binding ATPase YchF"/>
    <property type="match status" value="1"/>
</dbReference>
<dbReference type="PANTHER" id="PTHR23305:SF18">
    <property type="entry name" value="OBG-TYPE G DOMAIN-CONTAINING PROTEIN"/>
    <property type="match status" value="1"/>
</dbReference>
<dbReference type="Gene3D" id="3.10.20.30">
    <property type="match status" value="1"/>
</dbReference>
<dbReference type="GO" id="GO:0016887">
    <property type="term" value="F:ATP hydrolysis activity"/>
    <property type="evidence" value="ECO:0007669"/>
    <property type="project" value="TreeGrafter"/>
</dbReference>
<dbReference type="Pfam" id="PF06071">
    <property type="entry name" value="YchF-GTPase_C"/>
    <property type="match status" value="1"/>
</dbReference>
<evidence type="ECO:0000259" key="3">
    <source>
        <dbReference type="Pfam" id="PF06071"/>
    </source>
</evidence>
<dbReference type="SUPFAM" id="SSF81271">
    <property type="entry name" value="TGS-like"/>
    <property type="match status" value="1"/>
</dbReference>